<keyword evidence="2" id="KW-1185">Reference proteome</keyword>
<accession>A0AAV1S2Y5</accession>
<comment type="caution">
    <text evidence="1">The sequence shown here is derived from an EMBL/GenBank/DDBJ whole genome shotgun (WGS) entry which is preliminary data.</text>
</comment>
<proteinExistence type="predicted"/>
<evidence type="ECO:0000313" key="2">
    <source>
        <dbReference type="Proteomes" id="UP001314170"/>
    </source>
</evidence>
<gene>
    <name evidence="1" type="ORF">DCAF_LOCUS17319</name>
</gene>
<reference evidence="1 2" key="1">
    <citation type="submission" date="2024-01" db="EMBL/GenBank/DDBJ databases">
        <authorList>
            <person name="Waweru B."/>
        </authorList>
    </citation>
    <scope>NUCLEOTIDE SEQUENCE [LARGE SCALE GENOMIC DNA]</scope>
</reference>
<name>A0AAV1S2Y5_9ROSI</name>
<organism evidence="1 2">
    <name type="scientific">Dovyalis caffra</name>
    <dbReference type="NCBI Taxonomy" id="77055"/>
    <lineage>
        <taxon>Eukaryota</taxon>
        <taxon>Viridiplantae</taxon>
        <taxon>Streptophyta</taxon>
        <taxon>Embryophyta</taxon>
        <taxon>Tracheophyta</taxon>
        <taxon>Spermatophyta</taxon>
        <taxon>Magnoliopsida</taxon>
        <taxon>eudicotyledons</taxon>
        <taxon>Gunneridae</taxon>
        <taxon>Pentapetalae</taxon>
        <taxon>rosids</taxon>
        <taxon>fabids</taxon>
        <taxon>Malpighiales</taxon>
        <taxon>Salicaceae</taxon>
        <taxon>Flacourtieae</taxon>
        <taxon>Dovyalis</taxon>
    </lineage>
</organism>
<evidence type="ECO:0000313" key="1">
    <source>
        <dbReference type="EMBL" id="CAK7343460.1"/>
    </source>
</evidence>
<dbReference type="EMBL" id="CAWUPB010001160">
    <property type="protein sequence ID" value="CAK7343460.1"/>
    <property type="molecule type" value="Genomic_DNA"/>
</dbReference>
<sequence>MVMDKARLAAVRLFGQPEMTPDHFLEGKNAGYVRRVFATSPIFSRIKPEQPT</sequence>
<dbReference type="AlphaFoldDB" id="A0AAV1S2Y5"/>
<dbReference type="Proteomes" id="UP001314170">
    <property type="component" value="Unassembled WGS sequence"/>
</dbReference>
<protein>
    <submittedName>
        <fullName evidence="1">Uncharacterized protein</fullName>
    </submittedName>
</protein>